<dbReference type="EMBL" id="JBBMFN010000017">
    <property type="protein sequence ID" value="MEQ2465841.1"/>
    <property type="molecule type" value="Genomic_DNA"/>
</dbReference>
<proteinExistence type="predicted"/>
<evidence type="ECO:0000313" key="2">
    <source>
        <dbReference type="Proteomes" id="UP001465426"/>
    </source>
</evidence>
<protein>
    <submittedName>
        <fullName evidence="1">Uncharacterized protein</fullName>
    </submittedName>
</protein>
<evidence type="ECO:0000313" key="1">
    <source>
        <dbReference type="EMBL" id="MEQ2465841.1"/>
    </source>
</evidence>
<dbReference type="Proteomes" id="UP001465426">
    <property type="component" value="Unassembled WGS sequence"/>
</dbReference>
<gene>
    <name evidence="1" type="ORF">WMO63_09195</name>
</gene>
<dbReference type="RefSeq" id="WP_251629123.1">
    <property type="nucleotide sequence ID" value="NZ_JBBMFN010000017.1"/>
</dbReference>
<reference evidence="1 2" key="1">
    <citation type="submission" date="2024-03" db="EMBL/GenBank/DDBJ databases">
        <title>Human intestinal bacterial collection.</title>
        <authorList>
            <person name="Pauvert C."/>
            <person name="Hitch T.C.A."/>
            <person name="Clavel T."/>
        </authorList>
    </citation>
    <scope>NUCLEOTIDE SEQUENCE [LARGE SCALE GENOMIC DNA]</scope>
    <source>
        <strain evidence="1 2">CLA-SR-H024</strain>
    </source>
</reference>
<sequence length="48" mass="5668">MDKQNGSSQNEFQFDEKGREEVTAQVMDSYNDGVIDHLMDNEKKQFRK</sequence>
<name>A0ABV1EXN4_9BACI</name>
<comment type="caution">
    <text evidence="1">The sequence shown here is derived from an EMBL/GenBank/DDBJ whole genome shotgun (WGS) entry which is preliminary data.</text>
</comment>
<keyword evidence="2" id="KW-1185">Reference proteome</keyword>
<accession>A0ABV1EXN4</accession>
<organism evidence="1 2">
    <name type="scientific">Niallia hominis</name>
    <dbReference type="NCBI Taxonomy" id="3133173"/>
    <lineage>
        <taxon>Bacteria</taxon>
        <taxon>Bacillati</taxon>
        <taxon>Bacillota</taxon>
        <taxon>Bacilli</taxon>
        <taxon>Bacillales</taxon>
        <taxon>Bacillaceae</taxon>
        <taxon>Niallia</taxon>
    </lineage>
</organism>